<protein>
    <submittedName>
        <fullName evidence="4">Uncharacterized protein YcfJ</fullName>
    </submittedName>
</protein>
<dbReference type="OrthoDB" id="8909257at2"/>
<evidence type="ECO:0000256" key="1">
    <source>
        <dbReference type="ARBA" id="ARBA00004370"/>
    </source>
</evidence>
<evidence type="ECO:0000256" key="3">
    <source>
        <dbReference type="SAM" id="SignalP"/>
    </source>
</evidence>
<dbReference type="EMBL" id="RJVI01000002">
    <property type="protein sequence ID" value="ROR32771.1"/>
    <property type="molecule type" value="Genomic_DNA"/>
</dbReference>
<feature type="chain" id="PRO_5018127454" evidence="3">
    <location>
        <begin position="27"/>
        <end position="182"/>
    </location>
</feature>
<keyword evidence="2" id="KW-0472">Membrane</keyword>
<dbReference type="AlphaFoldDB" id="A0A3N1Y2K6"/>
<dbReference type="Proteomes" id="UP000276634">
    <property type="component" value="Unassembled WGS sequence"/>
</dbReference>
<name>A0A3N1Y2K6_9GAMM</name>
<dbReference type="GO" id="GO:0016020">
    <property type="term" value="C:membrane"/>
    <property type="evidence" value="ECO:0007669"/>
    <property type="project" value="UniProtKB-SubCell"/>
</dbReference>
<gene>
    <name evidence="4" type="ORF">EDC57_1982</name>
</gene>
<feature type="signal peptide" evidence="3">
    <location>
        <begin position="1"/>
        <end position="26"/>
    </location>
</feature>
<keyword evidence="3" id="KW-0732">Signal</keyword>
<keyword evidence="5" id="KW-1185">Reference proteome</keyword>
<dbReference type="PANTHER" id="PTHR35603">
    <property type="match status" value="1"/>
</dbReference>
<comment type="caution">
    <text evidence="4">The sequence shown here is derived from an EMBL/GenBank/DDBJ whole genome shotgun (WGS) entry which is preliminary data.</text>
</comment>
<comment type="subcellular location">
    <subcellularLocation>
        <location evidence="1">Membrane</location>
    </subcellularLocation>
</comment>
<dbReference type="InterPro" id="IPR051407">
    <property type="entry name" value="Bact_OM_lipoprot/Surf_antigen"/>
</dbReference>
<sequence length="182" mass="19814">MNKHRIASRTLALAVAAALAAPAALARPRPVDDGGYLDWAQVERVVPIVRVVEVSTPRRVCREVVVTREEPARVSPSSAILGGIIGGAIGNQFGRGRGKDAMTVAGIALGASVGHDIARSGAKGRTHTTTEQRCEVVAERHEEEQTLGYRVVYRYRGQRYETRMDHDPGDRLRVRVSVQPVE</sequence>
<evidence type="ECO:0000313" key="4">
    <source>
        <dbReference type="EMBL" id="ROR32771.1"/>
    </source>
</evidence>
<reference evidence="4 5" key="1">
    <citation type="submission" date="2018-11" db="EMBL/GenBank/DDBJ databases">
        <title>Genomic Encyclopedia of Type Strains, Phase IV (KMG-IV): sequencing the most valuable type-strain genomes for metagenomic binning, comparative biology and taxonomic classification.</title>
        <authorList>
            <person name="Goeker M."/>
        </authorList>
    </citation>
    <scope>NUCLEOTIDE SEQUENCE [LARGE SCALE GENOMIC DNA]</scope>
    <source>
        <strain evidence="4 5">DSM 100275</strain>
    </source>
</reference>
<dbReference type="PANTHER" id="PTHR35603:SF2">
    <property type="entry name" value="OUTER MEMBRANE LIPOPROTEIN"/>
    <property type="match status" value="1"/>
</dbReference>
<evidence type="ECO:0000256" key="2">
    <source>
        <dbReference type="ARBA" id="ARBA00023136"/>
    </source>
</evidence>
<evidence type="ECO:0000313" key="5">
    <source>
        <dbReference type="Proteomes" id="UP000276634"/>
    </source>
</evidence>
<organism evidence="4 5">
    <name type="scientific">Inmirania thermothiophila</name>
    <dbReference type="NCBI Taxonomy" id="1750597"/>
    <lineage>
        <taxon>Bacteria</taxon>
        <taxon>Pseudomonadati</taxon>
        <taxon>Pseudomonadota</taxon>
        <taxon>Gammaproteobacteria</taxon>
        <taxon>Chromatiales</taxon>
        <taxon>Ectothiorhodospiraceae</taxon>
        <taxon>Inmirania</taxon>
    </lineage>
</organism>
<proteinExistence type="predicted"/>
<dbReference type="NCBIfam" id="NF008437">
    <property type="entry name" value="PRK11280.1"/>
    <property type="match status" value="1"/>
</dbReference>
<dbReference type="RefSeq" id="WP_123401675.1">
    <property type="nucleotide sequence ID" value="NZ_RJVI01000002.1"/>
</dbReference>
<accession>A0A3N1Y2K6</accession>